<feature type="compositionally biased region" description="Basic and acidic residues" evidence="18">
    <location>
        <begin position="468"/>
        <end position="483"/>
    </location>
</feature>
<dbReference type="SMART" id="SM00558">
    <property type="entry name" value="JmjC"/>
    <property type="match status" value="1"/>
</dbReference>
<evidence type="ECO:0000256" key="15">
    <source>
        <dbReference type="ARBA" id="ARBA00023242"/>
    </source>
</evidence>
<dbReference type="SUPFAM" id="SSF51197">
    <property type="entry name" value="Clavaminate synthase-like"/>
    <property type="match status" value="1"/>
</dbReference>
<dbReference type="SMART" id="SM00249">
    <property type="entry name" value="PHD"/>
    <property type="match status" value="2"/>
</dbReference>
<evidence type="ECO:0000256" key="18">
    <source>
        <dbReference type="SAM" id="MobiDB-lite"/>
    </source>
</evidence>
<accession>A0A026WIG9</accession>
<evidence type="ECO:0000256" key="14">
    <source>
        <dbReference type="ARBA" id="ARBA00023163"/>
    </source>
</evidence>
<keyword evidence="9" id="KW-0156">Chromatin regulator</keyword>
<dbReference type="EMBL" id="KK107235">
    <property type="protein sequence ID" value="EZA54899.1"/>
    <property type="molecule type" value="Genomic_DNA"/>
</dbReference>
<feature type="domain" description="PHD-type" evidence="21">
    <location>
        <begin position="1329"/>
        <end position="1437"/>
    </location>
</feature>
<dbReference type="Gene3D" id="3.30.40.10">
    <property type="entry name" value="Zinc/RING finger domain, C3HC4 (zinc finger)"/>
    <property type="match status" value="1"/>
</dbReference>
<evidence type="ECO:0000256" key="9">
    <source>
        <dbReference type="ARBA" id="ARBA00022853"/>
    </source>
</evidence>
<reference evidence="22 24" key="1">
    <citation type="journal article" date="2014" name="Curr. Biol.">
        <title>The genome of the clonal raider ant Cerapachys biroi.</title>
        <authorList>
            <person name="Oxley P.R."/>
            <person name="Ji L."/>
            <person name="Fetter-Pruneda I."/>
            <person name="McKenzie S.K."/>
            <person name="Li C."/>
            <person name="Hu H."/>
            <person name="Zhang G."/>
            <person name="Kronauer D.J."/>
        </authorList>
    </citation>
    <scope>NUCLEOTIDE SEQUENCE [LARGE SCALE GENOMIC DNA]</scope>
</reference>
<dbReference type="InterPro" id="IPR040477">
    <property type="entry name" value="KDM4-like_Tudor"/>
</dbReference>
<dbReference type="SMART" id="SM00333">
    <property type="entry name" value="TUDOR"/>
    <property type="match status" value="2"/>
</dbReference>
<keyword evidence="6" id="KW-0677">Repeat</keyword>
<dbReference type="InterPro" id="IPR003349">
    <property type="entry name" value="JmjN"/>
</dbReference>
<dbReference type="SUPFAM" id="SSF63748">
    <property type="entry name" value="Tudor/PWWP/MBT"/>
    <property type="match status" value="2"/>
</dbReference>
<evidence type="ECO:0000256" key="5">
    <source>
        <dbReference type="ARBA" id="ARBA00022723"/>
    </source>
</evidence>
<keyword evidence="13" id="KW-0805">Transcription regulation</keyword>
<comment type="function">
    <text evidence="17">Probable histone demethylase that specifically demethylates 'Lys-9' and 'Lys-36' residues of histone H3, thereby playing a central role in histone code. Demethylation of Lys residue generates formaldehyde and succinate.</text>
</comment>
<dbReference type="Gene3D" id="2.60.120.650">
    <property type="entry name" value="Cupin"/>
    <property type="match status" value="1"/>
</dbReference>
<dbReference type="Proteomes" id="UP000279307">
    <property type="component" value="Chromosome 9"/>
</dbReference>
<evidence type="ECO:0000313" key="22">
    <source>
        <dbReference type="EMBL" id="EZA54899.1"/>
    </source>
</evidence>
<dbReference type="PROSITE" id="PS51805">
    <property type="entry name" value="EPHD"/>
    <property type="match status" value="1"/>
</dbReference>
<feature type="region of interest" description="Disordered" evidence="18">
    <location>
        <begin position="1575"/>
        <end position="1595"/>
    </location>
</feature>
<feature type="compositionally biased region" description="Polar residues" evidence="18">
    <location>
        <begin position="1037"/>
        <end position="1054"/>
    </location>
</feature>
<dbReference type="PROSITE" id="PS51184">
    <property type="entry name" value="JMJC"/>
    <property type="match status" value="1"/>
</dbReference>
<organism evidence="22 24">
    <name type="scientific">Ooceraea biroi</name>
    <name type="common">Clonal raider ant</name>
    <name type="synonym">Cerapachys biroi</name>
    <dbReference type="NCBI Taxonomy" id="2015173"/>
    <lineage>
        <taxon>Eukaryota</taxon>
        <taxon>Metazoa</taxon>
        <taxon>Ecdysozoa</taxon>
        <taxon>Arthropoda</taxon>
        <taxon>Hexapoda</taxon>
        <taxon>Insecta</taxon>
        <taxon>Pterygota</taxon>
        <taxon>Neoptera</taxon>
        <taxon>Endopterygota</taxon>
        <taxon>Hymenoptera</taxon>
        <taxon>Apocrita</taxon>
        <taxon>Aculeata</taxon>
        <taxon>Formicoidea</taxon>
        <taxon>Formicidae</taxon>
        <taxon>Dorylinae</taxon>
        <taxon>Ooceraea</taxon>
    </lineage>
</organism>
<dbReference type="InterPro" id="IPR003347">
    <property type="entry name" value="JmjC_dom"/>
</dbReference>
<feature type="region of interest" description="Disordered" evidence="18">
    <location>
        <begin position="1150"/>
        <end position="1188"/>
    </location>
</feature>
<dbReference type="EC" id="1.14.11.66" evidence="4"/>
<evidence type="ECO:0000256" key="1">
    <source>
        <dbReference type="ARBA" id="ARBA00001954"/>
    </source>
</evidence>
<dbReference type="STRING" id="2015173.A0A026WIG9"/>
<dbReference type="InterPro" id="IPR034732">
    <property type="entry name" value="EPHD"/>
</dbReference>
<feature type="region of interest" description="Disordered" evidence="18">
    <location>
        <begin position="452"/>
        <end position="489"/>
    </location>
</feature>
<evidence type="ECO:0000256" key="2">
    <source>
        <dbReference type="ARBA" id="ARBA00004123"/>
    </source>
</evidence>
<dbReference type="CDD" id="cd15571">
    <property type="entry name" value="ePHD"/>
    <property type="match status" value="1"/>
</dbReference>
<name>A0A026WIG9_OOCBI</name>
<dbReference type="Gene3D" id="2.30.30.140">
    <property type="match status" value="1"/>
</dbReference>
<feature type="compositionally biased region" description="Basic residues" evidence="18">
    <location>
        <begin position="551"/>
        <end position="576"/>
    </location>
</feature>
<evidence type="ECO:0000256" key="8">
    <source>
        <dbReference type="ARBA" id="ARBA00022833"/>
    </source>
</evidence>
<evidence type="ECO:0000256" key="12">
    <source>
        <dbReference type="ARBA" id="ARBA00023004"/>
    </source>
</evidence>
<feature type="domain" description="JmjC" evidence="20">
    <location>
        <begin position="142"/>
        <end position="308"/>
    </location>
</feature>
<evidence type="ECO:0000313" key="24">
    <source>
        <dbReference type="Proteomes" id="UP000053097"/>
    </source>
</evidence>
<keyword evidence="24" id="KW-1185">Reference proteome</keyword>
<dbReference type="Pfam" id="PF13832">
    <property type="entry name" value="zf-HC5HC2H_2"/>
    <property type="match status" value="1"/>
</dbReference>
<keyword evidence="12" id="KW-0408">Iron</keyword>
<evidence type="ECO:0000259" key="20">
    <source>
        <dbReference type="PROSITE" id="PS51184"/>
    </source>
</evidence>
<evidence type="ECO:0000259" key="21">
    <source>
        <dbReference type="PROSITE" id="PS51805"/>
    </source>
</evidence>
<dbReference type="InterPro" id="IPR013083">
    <property type="entry name" value="Znf_RING/FYVE/PHD"/>
</dbReference>
<dbReference type="SUPFAM" id="SSF57903">
    <property type="entry name" value="FYVE/PHD zinc finger"/>
    <property type="match status" value="1"/>
</dbReference>
<proteinExistence type="inferred from homology"/>
<keyword evidence="10" id="KW-0223">Dioxygenase</keyword>
<comment type="catalytic activity">
    <reaction evidence="16">
        <text>N(6),N(6),N(6)-trimethyl-L-lysyl(9)-[histone H3] + 2 2-oxoglutarate + 2 O2 = N(6)-methyl-L-lysyl(9)-[histone H3] + 2 formaldehyde + 2 succinate + 2 CO2</text>
        <dbReference type="Rhea" id="RHEA:60200"/>
        <dbReference type="Rhea" id="RHEA-COMP:15538"/>
        <dbReference type="Rhea" id="RHEA-COMP:15542"/>
        <dbReference type="ChEBI" id="CHEBI:15379"/>
        <dbReference type="ChEBI" id="CHEBI:16526"/>
        <dbReference type="ChEBI" id="CHEBI:16810"/>
        <dbReference type="ChEBI" id="CHEBI:16842"/>
        <dbReference type="ChEBI" id="CHEBI:30031"/>
        <dbReference type="ChEBI" id="CHEBI:61929"/>
        <dbReference type="ChEBI" id="CHEBI:61961"/>
        <dbReference type="EC" id="1.14.11.66"/>
    </reaction>
</comment>
<dbReference type="Pfam" id="PF02375">
    <property type="entry name" value="JmjN"/>
    <property type="match status" value="1"/>
</dbReference>
<evidence type="ECO:0000256" key="6">
    <source>
        <dbReference type="ARBA" id="ARBA00022737"/>
    </source>
</evidence>
<dbReference type="Pfam" id="PF13831">
    <property type="entry name" value="PHD_2"/>
    <property type="match status" value="1"/>
</dbReference>
<dbReference type="PANTHER" id="PTHR10694">
    <property type="entry name" value="LYSINE-SPECIFIC DEMETHYLASE"/>
    <property type="match status" value="1"/>
</dbReference>
<evidence type="ECO:0000256" key="10">
    <source>
        <dbReference type="ARBA" id="ARBA00022964"/>
    </source>
</evidence>
<dbReference type="Pfam" id="PF18104">
    <property type="entry name" value="Tudor_2"/>
    <property type="match status" value="2"/>
</dbReference>
<evidence type="ECO:0000256" key="13">
    <source>
        <dbReference type="ARBA" id="ARBA00023015"/>
    </source>
</evidence>
<gene>
    <name evidence="23" type="ORF">DMN91_009350</name>
    <name evidence="22" type="ORF">X777_05402</name>
</gene>
<dbReference type="GO" id="GO:0032259">
    <property type="term" value="P:methylation"/>
    <property type="evidence" value="ECO:0007669"/>
    <property type="project" value="UniProtKB-KW"/>
</dbReference>
<keyword evidence="15" id="KW-0539">Nucleus</keyword>
<feature type="compositionally biased region" description="Polar residues" evidence="18">
    <location>
        <begin position="1165"/>
        <end position="1179"/>
    </location>
</feature>
<evidence type="ECO:0000313" key="23">
    <source>
        <dbReference type="EMBL" id="RLU18992.1"/>
    </source>
</evidence>
<keyword evidence="5" id="KW-0479">Metal-binding</keyword>
<dbReference type="InterPro" id="IPR019787">
    <property type="entry name" value="Znf_PHD-finger"/>
</dbReference>
<dbReference type="GO" id="GO:0010468">
    <property type="term" value="P:regulation of gene expression"/>
    <property type="evidence" value="ECO:0007669"/>
    <property type="project" value="TreeGrafter"/>
</dbReference>
<protein>
    <recommendedName>
        <fullName evidence="4">[histone H3]-trimethyl-L-lysine(9) demethylase</fullName>
        <ecNumber evidence="4">1.14.11.66</ecNumber>
    </recommendedName>
</protein>
<dbReference type="GO" id="GO:0005634">
    <property type="term" value="C:nucleus"/>
    <property type="evidence" value="ECO:0007669"/>
    <property type="project" value="UniProtKB-SubCell"/>
</dbReference>
<dbReference type="GO" id="GO:0140684">
    <property type="term" value="F:histone H3K9me2/H3K9me3 demethylase activity"/>
    <property type="evidence" value="ECO:0007669"/>
    <property type="project" value="UniProtKB-EC"/>
</dbReference>
<dbReference type="Gene3D" id="3.10.330.70">
    <property type="match status" value="1"/>
</dbReference>
<dbReference type="InterPro" id="IPR001965">
    <property type="entry name" value="Znf_PHD"/>
</dbReference>
<dbReference type="InterPro" id="IPR002999">
    <property type="entry name" value="Tudor"/>
</dbReference>
<dbReference type="Proteomes" id="UP000053097">
    <property type="component" value="Unassembled WGS sequence"/>
</dbReference>
<dbReference type="PANTHER" id="PTHR10694:SF129">
    <property type="entry name" value="LYSINE-SPECIFIC DEMETHYLASE 4B-RELATED"/>
    <property type="match status" value="1"/>
</dbReference>
<keyword evidence="22" id="KW-0808">Transferase</keyword>
<evidence type="ECO:0000259" key="19">
    <source>
        <dbReference type="PROSITE" id="PS51183"/>
    </source>
</evidence>
<feature type="region of interest" description="Disordered" evidence="18">
    <location>
        <begin position="548"/>
        <end position="582"/>
    </location>
</feature>
<comment type="subcellular location">
    <subcellularLocation>
        <location evidence="2">Nucleus</location>
    </subcellularLocation>
</comment>
<evidence type="ECO:0000256" key="7">
    <source>
        <dbReference type="ARBA" id="ARBA00022771"/>
    </source>
</evidence>
<reference evidence="23" key="3">
    <citation type="submission" date="2018-07" db="EMBL/GenBank/DDBJ databases">
        <authorList>
            <person name="Mckenzie S.K."/>
            <person name="Kronauer D.J.C."/>
        </authorList>
    </citation>
    <scope>NUCLEOTIDE SEQUENCE</scope>
    <source>
        <strain evidence="23">Clonal line C1</strain>
    </source>
</reference>
<evidence type="ECO:0000256" key="4">
    <source>
        <dbReference type="ARBA" id="ARBA00012900"/>
    </source>
</evidence>
<dbReference type="Pfam" id="PF02373">
    <property type="entry name" value="JmjC"/>
    <property type="match status" value="1"/>
</dbReference>
<dbReference type="GO" id="GO:0140681">
    <property type="term" value="F:histone H3K36me2/H3K36me3 demethylase activity"/>
    <property type="evidence" value="ECO:0007669"/>
    <property type="project" value="UniProtKB-ARBA"/>
</dbReference>
<dbReference type="PROSITE" id="PS51183">
    <property type="entry name" value="JMJN"/>
    <property type="match status" value="1"/>
</dbReference>
<evidence type="ECO:0000256" key="16">
    <source>
        <dbReference type="ARBA" id="ARBA00049349"/>
    </source>
</evidence>
<keyword evidence="11" id="KW-0560">Oxidoreductase</keyword>
<dbReference type="GO" id="GO:0000785">
    <property type="term" value="C:chromatin"/>
    <property type="evidence" value="ECO:0007669"/>
    <property type="project" value="TreeGrafter"/>
</dbReference>
<dbReference type="EMBL" id="QOIP01000009">
    <property type="protein sequence ID" value="RLU18992.1"/>
    <property type="molecule type" value="Genomic_DNA"/>
</dbReference>
<reference evidence="23 25" key="2">
    <citation type="journal article" date="2018" name="Genome Res.">
        <title>The genomic architecture and molecular evolution of ant odorant receptors.</title>
        <authorList>
            <person name="McKenzie S.K."/>
            <person name="Kronauer D.J.C."/>
        </authorList>
    </citation>
    <scope>NUCLEOTIDE SEQUENCE [LARGE SCALE GENOMIC DNA]</scope>
    <source>
        <strain evidence="23">Clonal line C1</strain>
    </source>
</reference>
<keyword evidence="7" id="KW-0863">Zinc-finger</keyword>
<feature type="domain" description="JmjN" evidence="19">
    <location>
        <begin position="12"/>
        <end position="54"/>
    </location>
</feature>
<dbReference type="SMART" id="SM00545">
    <property type="entry name" value="JmjN"/>
    <property type="match status" value="1"/>
</dbReference>
<dbReference type="OrthoDB" id="9547406at2759"/>
<keyword evidence="14" id="KW-0804">Transcription</keyword>
<dbReference type="CDD" id="cd15493">
    <property type="entry name" value="PHD_JMJD2"/>
    <property type="match status" value="1"/>
</dbReference>
<feature type="compositionally biased region" description="Basic residues" evidence="18">
    <location>
        <begin position="458"/>
        <end position="467"/>
    </location>
</feature>
<evidence type="ECO:0000256" key="3">
    <source>
        <dbReference type="ARBA" id="ARBA00009711"/>
    </source>
</evidence>
<feature type="region of interest" description="Disordered" evidence="18">
    <location>
        <begin position="1007"/>
        <end position="1054"/>
    </location>
</feature>
<dbReference type="GO" id="GO:0008168">
    <property type="term" value="F:methyltransferase activity"/>
    <property type="evidence" value="ECO:0007669"/>
    <property type="project" value="UniProtKB-KW"/>
</dbReference>
<evidence type="ECO:0000313" key="25">
    <source>
        <dbReference type="Proteomes" id="UP000279307"/>
    </source>
</evidence>
<keyword evidence="8" id="KW-0862">Zinc</keyword>
<dbReference type="GO" id="GO:0008270">
    <property type="term" value="F:zinc ion binding"/>
    <property type="evidence" value="ECO:0007669"/>
    <property type="project" value="UniProtKB-KW"/>
</dbReference>
<dbReference type="InterPro" id="IPR011011">
    <property type="entry name" value="Znf_FYVE_PHD"/>
</dbReference>
<comment type="cofactor">
    <cofactor evidence="1">
        <name>Fe(2+)</name>
        <dbReference type="ChEBI" id="CHEBI:29033"/>
    </cofactor>
</comment>
<evidence type="ECO:0000256" key="17">
    <source>
        <dbReference type="ARBA" id="ARBA00053408"/>
    </source>
</evidence>
<dbReference type="GO" id="GO:0048512">
    <property type="term" value="P:circadian behavior"/>
    <property type="evidence" value="ECO:0007669"/>
    <property type="project" value="UniProtKB-ARBA"/>
</dbReference>
<feature type="compositionally biased region" description="Polar residues" evidence="18">
    <location>
        <begin position="1012"/>
        <end position="1023"/>
    </location>
</feature>
<dbReference type="CDD" id="cd20391">
    <property type="entry name" value="Tudor_JMJD2_rpt1"/>
    <property type="match status" value="1"/>
</dbReference>
<comment type="similarity">
    <text evidence="3">Belongs to the JHDM3 histone demethylase family.</text>
</comment>
<dbReference type="FunFam" id="2.60.120.650:FF:000048">
    <property type="entry name" value="Lysine-specific demethylase 4A"/>
    <property type="match status" value="1"/>
</dbReference>
<dbReference type="OMA" id="RNWACDK"/>
<sequence length="1595" mass="178093">MVSNNPRGIPRIQVFRPTYEEFKDFTKYVEYMESQGAHKAGLAKVIPPPEWVARKKGYDLDDLDLTIPAPICQVVTGKQGLYQQINIQKKSMTVKEYNKLANSERYATPRHFDYEDLERKYWKNITYVAPIYGADVSGSLTDPDVKEWNINHLGTILDYVNKDYGISIDGVNTAYLYFGMWKTTFAWHTEDMDLYSINYLHFGAPKTWYAIPPEHGRRLERLASGFFPSSYQSCQAFLRHKMSLISPQILRQYSIPCNKITQEAGEIMITFPYGYHAGFNHGFNCAESTNFAAPRWVEYGKRATQCTCSKDMVKISMDTFVKRFQPERYELWLRGEDIGPHPEDPRQTAAPMPSQMDLLCSNSSNGELPQGYLNAAPKNKRHTIHKKKNIIGRNPDMEDLVNRADIPLEVKKALQDLEYEEMEEPPDEQQLEVLEDIWLKAGEMDVDEATVYDDGYNRKKSRKRKRKQNTDKEKKTKSKEKGNKATMQNIEMLKIKAEPDLSNSFGDVSQENSEEIPVLQGNYNDDIIIHNDPIDDPLKIDENLMEGERPAKKRKKHSKHSGQKKVKTKHVSKKRKYDNIPPMFGHAPTLDVSNAVSSVQCKNVILPDLTIKDVSSNQGKIDTLSRNSITLGTELDIDARDKKSQEIKITTIVDSSQIANFSAYSNARSTLMSNATESQTAHQVARSSNAKSNSSKTSTQVDIQVQASLNRSLCTTVQSTNSVCQSESTKSMLAHIKPACTTYKGINVTSAGNNPATMGNGTRKDILKAAKLRITNTNSSSIRFVPQTQPENSGGNQKDLHVSMNNIVWQGIKTPSNNMLFLPSNMSYSTNFNRSPPVLQKELQCGQGLMDKAKVLPQPSEHIPILQVPASITITSQAPTLERQSLFPSSFSQQPFAIKHDATNTRAEIRPLISASNGSREAAKQFWGNNATIQSAKSEKPVTNKQSFVQMNTLAFSSLPKMNAVLMPQCSVAVYPPAQITPIGIGKPCLQSVNTIANLPSAKNAKQILPKVTTSRQRLPKSNTSRKKNSAKDTSDKSSNGTSGKAVSNVSHPINPASTLVETRVDVASQCQSAQPDASKILSKSEDVQVVIPSDEHLSVEKKLLIATDRLQHNEGQCINTSCLDVPCTDVSSHSSLLSLQQGKMPLISKKYKESKKSTTRRKQQLSTEALTKDQFSPTQQQQQQSSDLLHACNSQQASLIPGHMSDMMYPNVPNGDLLRAFNDYWSAQVSHCAICATFASCTSGSSRVMPPDWKYCNSTTLPESTPIWVSASIFAANSKEQAVEPENNKLLRCRECHVTVHASCYGITILPTDVRNWACDKCKAGRNDVMCCLCPMFGGPMKRTSDSRWAHILCTLMVPGATFKDAINKDPINVLTIMADSLSKKCCFCDQQSGACLTCNKCSNVFHPFCGLVAGATFSIPAYNSQELQVTCNGHDEGKGKIPQIRQGETVWAKHRNSRYYQARVESIEDTLFYMVTFSDNSFSEDLYPSDITNYDRNITPPLGAAVTVKWTDGLTYDGVFEGTNHRIMFTVTFEDGSQLVLTRSEICSLQEDMPKRVRSRLSVATEMKHRSHLYGTEDETEAQRKVKQSKGCD</sequence>
<evidence type="ECO:0000256" key="11">
    <source>
        <dbReference type="ARBA" id="ARBA00023002"/>
    </source>
</evidence>
<keyword evidence="22" id="KW-0489">Methyltransferase</keyword>
<dbReference type="CDD" id="cd20392">
    <property type="entry name" value="Tudor_JMJD2_rpt2"/>
    <property type="match status" value="1"/>
</dbReference>